<keyword evidence="2" id="KW-0732">Signal</keyword>
<protein>
    <recommendedName>
        <fullName evidence="5">Peptidase C-terminal archaeal/bacterial domain-containing protein</fullName>
    </recommendedName>
</protein>
<dbReference type="RefSeq" id="WP_150022063.1">
    <property type="nucleotide sequence ID" value="NZ_VWOJ01000001.1"/>
</dbReference>
<keyword evidence="4" id="KW-1185">Reference proteome</keyword>
<proteinExistence type="predicted"/>
<accession>A0A5M6ZJN4</accession>
<dbReference type="AlphaFoldDB" id="A0A5M6ZJN4"/>
<sequence>MKIRVFAAGAACAVLAAASVGAQETEHEISLRSGFMPDPLGLTVSAGGSMSASDLVSRTRGVGGARMGDAGDGHCRGSVSQAPTVRMDYTTHGRMPLIITHRADFDTTLVVRGPDGTWYCDDDSGEGLDAQLVLESPRTGTYEIWAGVFGRSNRGRESTLSLSELRGQIAGSNRPSPPSRGNGEPASGPDQAETQIVQLTEGFTPDPHVIEAEAGGSRTARRLTGSDVLARTGQEAQRCLTGHVTDTPTVRLEYETSGFFPLFLTLSPVGNLNTALLVRAPDGALFCAQGTSDEPGAQLVFDDPQSGAYEIWFGRRVLSQSGQAALAISEIGATADEDDLGSGWHDPDAQAPGDSSSFGDIMRALSGLYDDAQDESALDASLPPRGGALSASFNDLAARAHTINTRINATHGLGSELASVTVGEAGDRRCRGHSGQAPDLTAEISGRAQGDLVFTAEGDFDTTLAVLAPDGTWYCDDDSGRGTQAVLAISDPEPGTYAVWLGAFLRSRDGADGAVQVSVR</sequence>
<feature type="signal peptide" evidence="2">
    <location>
        <begin position="1"/>
        <end position="22"/>
    </location>
</feature>
<dbReference type="EMBL" id="VWOJ01000001">
    <property type="protein sequence ID" value="KAA5805032.1"/>
    <property type="molecule type" value="Genomic_DNA"/>
</dbReference>
<evidence type="ECO:0008006" key="5">
    <source>
        <dbReference type="Google" id="ProtNLM"/>
    </source>
</evidence>
<evidence type="ECO:0000256" key="1">
    <source>
        <dbReference type="SAM" id="MobiDB-lite"/>
    </source>
</evidence>
<gene>
    <name evidence="3" type="ORF">F1654_03280</name>
</gene>
<comment type="caution">
    <text evidence="3">The sequence shown here is derived from an EMBL/GenBank/DDBJ whole genome shotgun (WGS) entry which is preliminary data.</text>
</comment>
<evidence type="ECO:0000313" key="4">
    <source>
        <dbReference type="Proteomes" id="UP000325122"/>
    </source>
</evidence>
<feature type="region of interest" description="Disordered" evidence="1">
    <location>
        <begin position="167"/>
        <end position="223"/>
    </location>
</feature>
<evidence type="ECO:0000256" key="2">
    <source>
        <dbReference type="SAM" id="SignalP"/>
    </source>
</evidence>
<organism evidence="3 4">
    <name type="scientific">Alkalicaulis satelles</name>
    <dbReference type="NCBI Taxonomy" id="2609175"/>
    <lineage>
        <taxon>Bacteria</taxon>
        <taxon>Pseudomonadati</taxon>
        <taxon>Pseudomonadota</taxon>
        <taxon>Alphaproteobacteria</taxon>
        <taxon>Maricaulales</taxon>
        <taxon>Maricaulaceae</taxon>
        <taxon>Alkalicaulis</taxon>
    </lineage>
</organism>
<reference evidence="3 4" key="1">
    <citation type="submission" date="2019-09" db="EMBL/GenBank/DDBJ databases">
        <authorList>
            <person name="Kevbrin V."/>
            <person name="Grouzdev D.S."/>
        </authorList>
    </citation>
    <scope>NUCLEOTIDE SEQUENCE [LARGE SCALE GENOMIC DNA]</scope>
    <source>
        <strain evidence="3 4">G-192</strain>
    </source>
</reference>
<dbReference type="Proteomes" id="UP000325122">
    <property type="component" value="Unassembled WGS sequence"/>
</dbReference>
<name>A0A5M6ZJN4_9PROT</name>
<evidence type="ECO:0000313" key="3">
    <source>
        <dbReference type="EMBL" id="KAA5805032.1"/>
    </source>
</evidence>
<feature type="chain" id="PRO_5024322302" description="Peptidase C-terminal archaeal/bacterial domain-containing protein" evidence="2">
    <location>
        <begin position="23"/>
        <end position="520"/>
    </location>
</feature>